<gene>
    <name evidence="2" type="ORF">IU470_27160</name>
</gene>
<organism evidence="2 3">
    <name type="scientific">Nocardia abscessus</name>
    <dbReference type="NCBI Taxonomy" id="120957"/>
    <lineage>
        <taxon>Bacteria</taxon>
        <taxon>Bacillati</taxon>
        <taxon>Actinomycetota</taxon>
        <taxon>Actinomycetes</taxon>
        <taxon>Mycobacteriales</taxon>
        <taxon>Nocardiaceae</taxon>
        <taxon>Nocardia</taxon>
    </lineage>
</organism>
<keyword evidence="3" id="KW-1185">Reference proteome</keyword>
<accession>A0ABS0CH03</accession>
<dbReference type="Proteomes" id="UP000807309">
    <property type="component" value="Unassembled WGS sequence"/>
</dbReference>
<protein>
    <submittedName>
        <fullName evidence="2">Tail fiber domain-containing protein</fullName>
    </submittedName>
</protein>
<feature type="domain" description="Peptidase S74" evidence="1">
    <location>
        <begin position="7"/>
        <end position="50"/>
    </location>
</feature>
<evidence type="ECO:0000313" key="3">
    <source>
        <dbReference type="Proteomes" id="UP000807309"/>
    </source>
</evidence>
<evidence type="ECO:0000313" key="2">
    <source>
        <dbReference type="EMBL" id="MBF6228767.1"/>
    </source>
</evidence>
<dbReference type="EMBL" id="JADLRE010000025">
    <property type="protein sequence ID" value="MBF6228767.1"/>
    <property type="molecule type" value="Genomic_DNA"/>
</dbReference>
<sequence>MDPAGDVRVMNGHDILAEVVQLPISTWRYEWEPPEVRHLGPMAQDWRASFGLGDTDKTIHIADANGVALVCIQALHKQIVGLRAELDRLRGAAEGDGHVAANGSPEF</sequence>
<dbReference type="Pfam" id="PF13884">
    <property type="entry name" value="Peptidase_S74"/>
    <property type="match status" value="1"/>
</dbReference>
<dbReference type="RefSeq" id="WP_195035644.1">
    <property type="nucleotide sequence ID" value="NZ_JADLRE010000025.1"/>
</dbReference>
<name>A0ABS0CH03_9NOCA</name>
<reference evidence="2 3" key="1">
    <citation type="submission" date="2020-10" db="EMBL/GenBank/DDBJ databases">
        <title>Identification of Nocardia species via Next-generation sequencing and recognition of intraspecies genetic diversity.</title>
        <authorList>
            <person name="Li P."/>
            <person name="Li P."/>
            <person name="Lu B."/>
        </authorList>
    </citation>
    <scope>NUCLEOTIDE SEQUENCE [LARGE SCALE GENOMIC DNA]</scope>
    <source>
        <strain evidence="2 3">N-11</strain>
    </source>
</reference>
<dbReference type="InterPro" id="IPR030392">
    <property type="entry name" value="S74_ICA"/>
</dbReference>
<evidence type="ECO:0000259" key="1">
    <source>
        <dbReference type="Pfam" id="PF13884"/>
    </source>
</evidence>
<comment type="caution">
    <text evidence="2">The sequence shown here is derived from an EMBL/GenBank/DDBJ whole genome shotgun (WGS) entry which is preliminary data.</text>
</comment>
<proteinExistence type="predicted"/>